<dbReference type="PANTHER" id="PTHR13958">
    <property type="entry name" value="CENTROSOME-ASSOCIATED PROTEIN 350"/>
    <property type="match status" value="1"/>
</dbReference>
<feature type="compositionally biased region" description="Basic and acidic residues" evidence="2">
    <location>
        <begin position="73"/>
        <end position="87"/>
    </location>
</feature>
<feature type="non-terminal residue" evidence="3">
    <location>
        <position position="121"/>
    </location>
</feature>
<dbReference type="EMBL" id="HACG01007596">
    <property type="protein sequence ID" value="CEK54461.1"/>
    <property type="molecule type" value="Transcribed_RNA"/>
</dbReference>
<reference evidence="3" key="1">
    <citation type="submission" date="2014-12" db="EMBL/GenBank/DDBJ databases">
        <title>Insight into the proteome of Arion vulgaris.</title>
        <authorList>
            <person name="Aradska J."/>
            <person name="Bulat T."/>
            <person name="Smidak R."/>
            <person name="Sarate P."/>
            <person name="Gangsoo J."/>
            <person name="Sialana F."/>
            <person name="Bilban M."/>
            <person name="Lubec G."/>
        </authorList>
    </citation>
    <scope>NUCLEOTIDE SEQUENCE</scope>
    <source>
        <tissue evidence="3">Skin</tissue>
    </source>
</reference>
<evidence type="ECO:0000256" key="1">
    <source>
        <dbReference type="SAM" id="Coils"/>
    </source>
</evidence>
<dbReference type="GO" id="GO:0034453">
    <property type="term" value="P:microtubule anchoring"/>
    <property type="evidence" value="ECO:0007669"/>
    <property type="project" value="InterPro"/>
</dbReference>
<feature type="region of interest" description="Disordered" evidence="2">
    <location>
        <begin position="1"/>
        <end position="25"/>
    </location>
</feature>
<feature type="compositionally biased region" description="Basic residues" evidence="2">
    <location>
        <begin position="112"/>
        <end position="121"/>
    </location>
</feature>
<evidence type="ECO:0000256" key="2">
    <source>
        <dbReference type="SAM" id="MobiDB-lite"/>
    </source>
</evidence>
<accession>A0A0B6YFD4</accession>
<evidence type="ECO:0000313" key="3">
    <source>
        <dbReference type="EMBL" id="CEK54461.1"/>
    </source>
</evidence>
<feature type="compositionally biased region" description="Basic and acidic residues" evidence="2">
    <location>
        <begin position="15"/>
        <end position="25"/>
    </location>
</feature>
<feature type="non-terminal residue" evidence="3">
    <location>
        <position position="1"/>
    </location>
</feature>
<name>A0A0B6YFD4_9EUPU</name>
<proteinExistence type="predicted"/>
<dbReference type="GO" id="GO:0005813">
    <property type="term" value="C:centrosome"/>
    <property type="evidence" value="ECO:0007669"/>
    <property type="project" value="InterPro"/>
</dbReference>
<keyword evidence="1" id="KW-0175">Coiled coil</keyword>
<dbReference type="PANTHER" id="PTHR13958:SF3">
    <property type="entry name" value="CAP-GLY DOMAIN-CONTAINING PROTEIN-RELATED"/>
    <property type="match status" value="1"/>
</dbReference>
<organism evidence="3">
    <name type="scientific">Arion vulgaris</name>
    <dbReference type="NCBI Taxonomy" id="1028688"/>
    <lineage>
        <taxon>Eukaryota</taxon>
        <taxon>Metazoa</taxon>
        <taxon>Spiralia</taxon>
        <taxon>Lophotrochozoa</taxon>
        <taxon>Mollusca</taxon>
        <taxon>Gastropoda</taxon>
        <taxon>Heterobranchia</taxon>
        <taxon>Euthyneura</taxon>
        <taxon>Panpulmonata</taxon>
        <taxon>Eupulmonata</taxon>
        <taxon>Stylommatophora</taxon>
        <taxon>Helicina</taxon>
        <taxon>Arionoidea</taxon>
        <taxon>Arionidae</taxon>
        <taxon>Arion</taxon>
    </lineage>
</organism>
<gene>
    <name evidence="3" type="primary">ORF22859</name>
</gene>
<dbReference type="InterPro" id="IPR028750">
    <property type="entry name" value="CEP350/CC187"/>
</dbReference>
<dbReference type="GO" id="GO:0008017">
    <property type="term" value="F:microtubule binding"/>
    <property type="evidence" value="ECO:0007669"/>
    <property type="project" value="InterPro"/>
</dbReference>
<protein>
    <submittedName>
        <fullName evidence="3">Uncharacterized protein</fullName>
    </submittedName>
</protein>
<feature type="compositionally biased region" description="Polar residues" evidence="2">
    <location>
        <begin position="92"/>
        <end position="108"/>
    </location>
</feature>
<feature type="coiled-coil region" evidence="1">
    <location>
        <begin position="40"/>
        <end position="67"/>
    </location>
</feature>
<sequence length="121" mass="14551">YRDNSPSRQNKRVRTNVEKQQKLRLDEKYMTAREQRLHERQSQAKELLEWKKRLDAEEERVYRLERQAIEVWDKKDKQEKQKGEGGTKKASKQASSTRQDDTLTSVQDRQAHKAVFHTKKI</sequence>
<feature type="region of interest" description="Disordered" evidence="2">
    <location>
        <begin position="73"/>
        <end position="121"/>
    </location>
</feature>
<dbReference type="AlphaFoldDB" id="A0A0B6YFD4"/>